<feature type="transmembrane region" description="Helical" evidence="1">
    <location>
        <begin position="25"/>
        <end position="48"/>
    </location>
</feature>
<dbReference type="SUPFAM" id="SSF141868">
    <property type="entry name" value="EAL domain-like"/>
    <property type="match status" value="1"/>
</dbReference>
<gene>
    <name evidence="4" type="ORF">SAMN06295920_11269</name>
</gene>
<dbReference type="RefSeq" id="WP_235862763.1">
    <property type="nucleotide sequence ID" value="NZ_FUYM01000012.1"/>
</dbReference>
<dbReference type="PROSITE" id="PS50887">
    <property type="entry name" value="GGDEF"/>
    <property type="match status" value="1"/>
</dbReference>
<dbReference type="InterPro" id="IPR035919">
    <property type="entry name" value="EAL_sf"/>
</dbReference>
<evidence type="ECO:0000313" key="5">
    <source>
        <dbReference type="Proteomes" id="UP000189818"/>
    </source>
</evidence>
<organism evidence="4 5">
    <name type="scientific">Rhizorhabdus histidinilytica</name>
    <dbReference type="NCBI Taxonomy" id="439228"/>
    <lineage>
        <taxon>Bacteria</taxon>
        <taxon>Pseudomonadati</taxon>
        <taxon>Pseudomonadota</taxon>
        <taxon>Alphaproteobacteria</taxon>
        <taxon>Sphingomonadales</taxon>
        <taxon>Sphingomonadaceae</taxon>
        <taxon>Rhizorhabdus</taxon>
    </lineage>
</organism>
<dbReference type="InterPro" id="IPR029787">
    <property type="entry name" value="Nucleotide_cyclase"/>
</dbReference>
<dbReference type="STRING" id="439228.SAMN06295920_11269"/>
<dbReference type="PANTHER" id="PTHR44757:SF2">
    <property type="entry name" value="BIOFILM ARCHITECTURE MAINTENANCE PROTEIN MBAA"/>
    <property type="match status" value="1"/>
</dbReference>
<dbReference type="InterPro" id="IPR001633">
    <property type="entry name" value="EAL_dom"/>
</dbReference>
<dbReference type="InterPro" id="IPR000160">
    <property type="entry name" value="GGDEF_dom"/>
</dbReference>
<dbReference type="Gene3D" id="3.20.20.450">
    <property type="entry name" value="EAL domain"/>
    <property type="match status" value="1"/>
</dbReference>
<proteinExistence type="predicted"/>
<evidence type="ECO:0000259" key="3">
    <source>
        <dbReference type="PROSITE" id="PS50887"/>
    </source>
</evidence>
<dbReference type="InterPro" id="IPR043128">
    <property type="entry name" value="Rev_trsase/Diguanyl_cyclase"/>
</dbReference>
<dbReference type="AlphaFoldDB" id="A0A1T5G6U3"/>
<accession>A0A1T5G6U3</accession>
<keyword evidence="1" id="KW-0812">Transmembrane</keyword>
<dbReference type="Proteomes" id="UP000189818">
    <property type="component" value="Unassembled WGS sequence"/>
</dbReference>
<dbReference type="Pfam" id="PF00563">
    <property type="entry name" value="EAL"/>
    <property type="match status" value="1"/>
</dbReference>
<evidence type="ECO:0000259" key="2">
    <source>
        <dbReference type="PROSITE" id="PS50883"/>
    </source>
</evidence>
<sequence>MLTERFLRQGDPLAVAPREALTSQIIARTVFVVLLMAAMLAGFLWYAARKADELAIDRQHKLISTVLDQTFRSIPHEQEAATVWDDAVEQLARRPIDQNWLDDNLGLWLHTYYGHDEVFIVDPDDRPVHAMRNGRRDDAVRYARSIGTVGRALIAELRAKMRGGAKISRQGTVLSPGAIDLATIHGHPAIISAKPVVTDTGERPVPPGREYVHVSVRYLDGSFGADLARRYQLERGHFSYLSPADPDDSSVALRTRSGERIGYFVWEPFRPGRAMLRQVAPVLVVSLLLVFALVAWLLHRISRGTRQLSAAKAEAQHLADHDPLTGLANRALFDRRLNERLGEICLTGRSLALIYVDLDHFKNVNDHLGHPTGDQLIRALAKILSDLAPGDVVARLGGDEFAIIHGSDNSAATAEQLARSIHRTLARPIDLGNGEVLIGASIGVAVAPQDGLDRVELVRKADIALYDAKRGGRRRHSFYAETMGERIRDRHEIEAELREAMRTGEGLDIAYQPYFAAKGGLLLGAEALIRWDHPVRGRMLPAQFVPVAEECGLIETLGEWVLEQACLVAARWPAGTISVNLSAMQLRNPALAERVYAILRRTRLSPNRLELEITETSFVDSSEKCRANLGWLRDIGVRIALDDFGTGYSSFRHLRGFEVDRIKIDRSFVSTIQPGQAGSPVIQAIVDLARLSGLETTAEGVETEQQRLFLTSIGCDVLQGFLLAEPLGAAAIEARFFAELHQ</sequence>
<dbReference type="SUPFAM" id="SSF55073">
    <property type="entry name" value="Nucleotide cyclase"/>
    <property type="match status" value="1"/>
</dbReference>
<feature type="domain" description="GGDEF" evidence="3">
    <location>
        <begin position="349"/>
        <end position="481"/>
    </location>
</feature>
<dbReference type="SMART" id="SM00267">
    <property type="entry name" value="GGDEF"/>
    <property type="match status" value="1"/>
</dbReference>
<dbReference type="CDD" id="cd01949">
    <property type="entry name" value="GGDEF"/>
    <property type="match status" value="1"/>
</dbReference>
<keyword evidence="1" id="KW-1133">Transmembrane helix</keyword>
<dbReference type="PANTHER" id="PTHR44757">
    <property type="entry name" value="DIGUANYLATE CYCLASE DGCP"/>
    <property type="match status" value="1"/>
</dbReference>
<feature type="domain" description="EAL" evidence="2">
    <location>
        <begin position="490"/>
        <end position="740"/>
    </location>
</feature>
<dbReference type="NCBIfam" id="TIGR00254">
    <property type="entry name" value="GGDEF"/>
    <property type="match status" value="1"/>
</dbReference>
<dbReference type="InterPro" id="IPR052155">
    <property type="entry name" value="Biofilm_reg_signaling"/>
</dbReference>
<dbReference type="CDD" id="cd01948">
    <property type="entry name" value="EAL"/>
    <property type="match status" value="1"/>
</dbReference>
<dbReference type="Pfam" id="PF00990">
    <property type="entry name" value="GGDEF"/>
    <property type="match status" value="1"/>
</dbReference>
<feature type="transmembrane region" description="Helical" evidence="1">
    <location>
        <begin position="279"/>
        <end position="298"/>
    </location>
</feature>
<keyword evidence="5" id="KW-1185">Reference proteome</keyword>
<evidence type="ECO:0000313" key="4">
    <source>
        <dbReference type="EMBL" id="SKC04061.1"/>
    </source>
</evidence>
<dbReference type="Gene3D" id="3.30.70.270">
    <property type="match status" value="1"/>
</dbReference>
<reference evidence="5" key="1">
    <citation type="submission" date="2017-02" db="EMBL/GenBank/DDBJ databases">
        <authorList>
            <person name="Varghese N."/>
            <person name="Submissions S."/>
        </authorList>
    </citation>
    <scope>NUCLEOTIDE SEQUENCE [LARGE SCALE GENOMIC DNA]</scope>
    <source>
        <strain evidence="5">UM2</strain>
    </source>
</reference>
<dbReference type="Pfam" id="PF05228">
    <property type="entry name" value="CHASE4"/>
    <property type="match status" value="1"/>
</dbReference>
<dbReference type="InterPro" id="IPR007892">
    <property type="entry name" value="CHASE4"/>
</dbReference>
<evidence type="ECO:0000256" key="1">
    <source>
        <dbReference type="SAM" id="Phobius"/>
    </source>
</evidence>
<name>A0A1T5G6U3_9SPHN</name>
<dbReference type="PROSITE" id="PS50883">
    <property type="entry name" value="EAL"/>
    <property type="match status" value="1"/>
</dbReference>
<dbReference type="EMBL" id="FUYM01000012">
    <property type="protein sequence ID" value="SKC04061.1"/>
    <property type="molecule type" value="Genomic_DNA"/>
</dbReference>
<dbReference type="SMART" id="SM00052">
    <property type="entry name" value="EAL"/>
    <property type="match status" value="1"/>
</dbReference>
<protein>
    <submittedName>
        <fullName evidence="4">Periplasmic sensor diguanylate cyclase/phosphodiesterase</fullName>
    </submittedName>
</protein>
<keyword evidence="1" id="KW-0472">Membrane</keyword>